<organism evidence="6 7">
    <name type="scientific">Caballeronia sordidicola</name>
    <name type="common">Burkholderia sordidicola</name>
    <dbReference type="NCBI Taxonomy" id="196367"/>
    <lineage>
        <taxon>Bacteria</taxon>
        <taxon>Pseudomonadati</taxon>
        <taxon>Pseudomonadota</taxon>
        <taxon>Betaproteobacteria</taxon>
        <taxon>Burkholderiales</taxon>
        <taxon>Burkholderiaceae</taxon>
        <taxon>Caballeronia</taxon>
    </lineage>
</organism>
<name>A0A2C9XWF3_CABSO</name>
<comment type="caution">
    <text evidence="6">The sequence shown here is derived from an EMBL/GenBank/DDBJ whole genome shotgun (WGS) entry which is preliminary data.</text>
</comment>
<gene>
    <name evidence="6" type="ORF">PAMC26510_17350</name>
</gene>
<keyword evidence="3" id="KW-0732">Signal</keyword>
<dbReference type="InterPro" id="IPR000709">
    <property type="entry name" value="Leu_Ile_Val-bd"/>
</dbReference>
<evidence type="ECO:0000256" key="2">
    <source>
        <dbReference type="ARBA" id="ARBA00022448"/>
    </source>
</evidence>
<evidence type="ECO:0000256" key="4">
    <source>
        <dbReference type="ARBA" id="ARBA00022970"/>
    </source>
</evidence>
<protein>
    <submittedName>
        <fullName evidence="6">Leucine-, isoleucine-, valine-, threonine-, and alanine-binding protein</fullName>
    </submittedName>
</protein>
<keyword evidence="2" id="KW-0813">Transport</keyword>
<dbReference type="Pfam" id="PF13458">
    <property type="entry name" value="Peripla_BP_6"/>
    <property type="match status" value="1"/>
</dbReference>
<reference evidence="6 7" key="1">
    <citation type="submission" date="2017-03" db="EMBL/GenBank/DDBJ databases">
        <title>Genome analysis of strain PAMC 26510.</title>
        <authorList>
            <person name="Oh H.-M."/>
            <person name="Yang J.-A."/>
        </authorList>
    </citation>
    <scope>NUCLEOTIDE SEQUENCE [LARGE SCALE GENOMIC DNA]</scope>
    <source>
        <strain evidence="6 7">PAMC 26510</strain>
    </source>
</reference>
<dbReference type="CDD" id="cd06342">
    <property type="entry name" value="PBP1_ABC_LIVBP-like"/>
    <property type="match status" value="1"/>
</dbReference>
<evidence type="ECO:0000313" key="6">
    <source>
        <dbReference type="EMBL" id="OTP74098.1"/>
    </source>
</evidence>
<dbReference type="InterPro" id="IPR028082">
    <property type="entry name" value="Peripla_BP_I"/>
</dbReference>
<dbReference type="PANTHER" id="PTHR47151:SF2">
    <property type="entry name" value="AMINO ACID BINDING PROTEIN"/>
    <property type="match status" value="1"/>
</dbReference>
<comment type="similarity">
    <text evidence="1">Belongs to the leucine-binding protein family.</text>
</comment>
<sequence length="402" mass="42443">MQLSHPYAFLNATASVIGKLKMSFISRGATTVAALMIFAALRPINSFSAETIKIGFAAPLTGALANFGKGQQNGALLAVEDINKIGLMVDGKRVVLELDSQDDAADPRTATQVAQRLVDDDVVAVVGHMLSGTSIAASKIYSEASVAEISPSATNPAFTTQGLKTTFRLVATDLQQGPALAEFAYQSLHAKTVAIVDDSTAYGKGLADQFEKSAKATGLTVISHDAVNEHTTDFRAILTTIKGERAGVIMYAGADATGGPFAKQAAQLAIRSKIIGGDGICSEKLPELAGPAVDNVTCSEAAMPVEKLPGGSAFLANFQKRFDEPIQLYAAQSYDAVHIIVDAMKRAKSVERAKLLAELPSTAYEGVIGPIKFKPNGDIQNSVVSLYSYKNGKKLFLEKLKN</sequence>
<keyword evidence="4" id="KW-0029">Amino-acid transport</keyword>
<dbReference type="AlphaFoldDB" id="A0A2C9XWF3"/>
<accession>A0A2C9XWF3</accession>
<evidence type="ECO:0000256" key="3">
    <source>
        <dbReference type="ARBA" id="ARBA00022729"/>
    </source>
</evidence>
<evidence type="ECO:0000313" key="7">
    <source>
        <dbReference type="Proteomes" id="UP000194546"/>
    </source>
</evidence>
<evidence type="ECO:0000256" key="1">
    <source>
        <dbReference type="ARBA" id="ARBA00010062"/>
    </source>
</evidence>
<evidence type="ECO:0000259" key="5">
    <source>
        <dbReference type="Pfam" id="PF13458"/>
    </source>
</evidence>
<dbReference type="GO" id="GO:0006865">
    <property type="term" value="P:amino acid transport"/>
    <property type="evidence" value="ECO:0007669"/>
    <property type="project" value="UniProtKB-KW"/>
</dbReference>
<dbReference type="Gene3D" id="3.40.50.2300">
    <property type="match status" value="2"/>
</dbReference>
<proteinExistence type="inferred from homology"/>
<dbReference type="Proteomes" id="UP000194546">
    <property type="component" value="Unassembled WGS sequence"/>
</dbReference>
<dbReference type="PANTHER" id="PTHR47151">
    <property type="entry name" value="LEU/ILE/VAL-BINDING ABC TRANSPORTER SUBUNIT"/>
    <property type="match status" value="1"/>
</dbReference>
<dbReference type="EMBL" id="NBTY01000091">
    <property type="protein sequence ID" value="OTP74098.1"/>
    <property type="molecule type" value="Genomic_DNA"/>
</dbReference>
<dbReference type="InterPro" id="IPR028081">
    <property type="entry name" value="Leu-bd"/>
</dbReference>
<dbReference type="PRINTS" id="PR00337">
    <property type="entry name" value="LEUILEVALBP"/>
</dbReference>
<feature type="domain" description="Leucine-binding protein" evidence="5">
    <location>
        <begin position="51"/>
        <end position="381"/>
    </location>
</feature>
<dbReference type="SUPFAM" id="SSF53822">
    <property type="entry name" value="Periplasmic binding protein-like I"/>
    <property type="match status" value="1"/>
</dbReference>